<dbReference type="CDD" id="cd01109">
    <property type="entry name" value="HTH_YyaN"/>
    <property type="match status" value="1"/>
</dbReference>
<feature type="region of interest" description="Disordered" evidence="2">
    <location>
        <begin position="136"/>
        <end position="178"/>
    </location>
</feature>
<dbReference type="GO" id="GO:0003677">
    <property type="term" value="F:DNA binding"/>
    <property type="evidence" value="ECO:0007669"/>
    <property type="project" value="UniProtKB-KW"/>
</dbReference>
<evidence type="ECO:0000313" key="4">
    <source>
        <dbReference type="EMBL" id="AXK34757.1"/>
    </source>
</evidence>
<dbReference type="InterPro" id="IPR047057">
    <property type="entry name" value="MerR_fam"/>
</dbReference>
<feature type="domain" description="HTH merR-type" evidence="3">
    <location>
        <begin position="12"/>
        <end position="78"/>
    </location>
</feature>
<dbReference type="PRINTS" id="PR00040">
    <property type="entry name" value="HTHMERR"/>
</dbReference>
<dbReference type="InterPro" id="IPR009061">
    <property type="entry name" value="DNA-bd_dom_put_sf"/>
</dbReference>
<dbReference type="KEGG" id="sarm:DVA86_20975"/>
<dbReference type="InterPro" id="IPR000551">
    <property type="entry name" value="MerR-type_HTH_dom"/>
</dbReference>
<dbReference type="Proteomes" id="UP000254425">
    <property type="component" value="Chromosome"/>
</dbReference>
<feature type="compositionally biased region" description="Low complexity" evidence="2">
    <location>
        <begin position="136"/>
        <end position="150"/>
    </location>
</feature>
<dbReference type="RefSeq" id="WP_208880429.1">
    <property type="nucleotide sequence ID" value="NZ_CP031320.1"/>
</dbReference>
<evidence type="ECO:0000256" key="2">
    <source>
        <dbReference type="SAM" id="MobiDB-lite"/>
    </source>
</evidence>
<feature type="compositionally biased region" description="Basic and acidic residues" evidence="2">
    <location>
        <begin position="169"/>
        <end position="178"/>
    </location>
</feature>
<keyword evidence="5" id="KW-1185">Reference proteome</keyword>
<dbReference type="EMBL" id="CP031320">
    <property type="protein sequence ID" value="AXK34757.1"/>
    <property type="molecule type" value="Genomic_DNA"/>
</dbReference>
<accession>A0A345XSZ1</accession>
<dbReference type="Gene3D" id="1.10.1660.10">
    <property type="match status" value="1"/>
</dbReference>
<gene>
    <name evidence="4" type="ORF">DVA86_20975</name>
</gene>
<dbReference type="SUPFAM" id="SSF46955">
    <property type="entry name" value="Putative DNA-binding domain"/>
    <property type="match status" value="1"/>
</dbReference>
<dbReference type="PANTHER" id="PTHR30204:SF98">
    <property type="entry name" value="HTH-TYPE TRANSCRIPTIONAL REGULATOR ADHR"/>
    <property type="match status" value="1"/>
</dbReference>
<evidence type="ECO:0000259" key="3">
    <source>
        <dbReference type="PROSITE" id="PS50937"/>
    </source>
</evidence>
<keyword evidence="1" id="KW-0238">DNA-binding</keyword>
<organism evidence="4 5">
    <name type="scientific">Streptomyces armeniacus</name>
    <dbReference type="NCBI Taxonomy" id="83291"/>
    <lineage>
        <taxon>Bacteria</taxon>
        <taxon>Bacillati</taxon>
        <taxon>Actinomycetota</taxon>
        <taxon>Actinomycetes</taxon>
        <taxon>Kitasatosporales</taxon>
        <taxon>Streptomycetaceae</taxon>
        <taxon>Streptomyces</taxon>
    </lineage>
</organism>
<proteinExistence type="predicted"/>
<evidence type="ECO:0000256" key="1">
    <source>
        <dbReference type="ARBA" id="ARBA00023125"/>
    </source>
</evidence>
<name>A0A345XSZ1_9ACTN</name>
<dbReference type="SMART" id="SM00422">
    <property type="entry name" value="HTH_MERR"/>
    <property type="match status" value="1"/>
</dbReference>
<protein>
    <submittedName>
        <fullName evidence="4">MerR family transcriptional regulator</fullName>
    </submittedName>
</protein>
<dbReference type="AlphaFoldDB" id="A0A345XSZ1"/>
<evidence type="ECO:0000313" key="5">
    <source>
        <dbReference type="Proteomes" id="UP000254425"/>
    </source>
</evidence>
<dbReference type="PROSITE" id="PS50937">
    <property type="entry name" value="HTH_MERR_2"/>
    <property type="match status" value="1"/>
</dbReference>
<reference evidence="4 5" key="1">
    <citation type="submission" date="2018-07" db="EMBL/GenBank/DDBJ databases">
        <title>Draft genome of the type strain Streptomyces armeniacus ATCC 15676.</title>
        <authorList>
            <person name="Labana P."/>
            <person name="Gosse J.T."/>
            <person name="Boddy C.N."/>
        </authorList>
    </citation>
    <scope>NUCLEOTIDE SEQUENCE [LARGE SCALE GENOMIC DNA]</scope>
    <source>
        <strain evidence="4 5">ATCC 15676</strain>
    </source>
</reference>
<dbReference type="PANTHER" id="PTHR30204">
    <property type="entry name" value="REDOX-CYCLING DRUG-SENSING TRANSCRIPTIONAL ACTIVATOR SOXR"/>
    <property type="match status" value="1"/>
</dbReference>
<dbReference type="GO" id="GO:0003700">
    <property type="term" value="F:DNA-binding transcription factor activity"/>
    <property type="evidence" value="ECO:0007669"/>
    <property type="project" value="InterPro"/>
</dbReference>
<feature type="compositionally biased region" description="Gly residues" evidence="2">
    <location>
        <begin position="151"/>
        <end position="163"/>
    </location>
</feature>
<dbReference type="Pfam" id="PF13411">
    <property type="entry name" value="MerR_1"/>
    <property type="match status" value="1"/>
</dbReference>
<sequence>MADSPEPDLVGIRTVSELTGLSIDTLRWYEREGLLPLVQRDPGGRRRYPPAAVRFIRLVQALRRTGMSVDDVRSFVRMGHGLEWHGKRTALLEQHAASIERQIGRLYEDLAVVRDKIAHHRDLERRGLGCEDEIGAGDAADGGARAADSGAGNGAGNGTGTPQGGARPRTTEDGNDHA</sequence>